<dbReference type="RefSeq" id="XP_060328740.1">
    <property type="nucleotide sequence ID" value="XM_060480836.1"/>
</dbReference>
<evidence type="ECO:0000256" key="1">
    <source>
        <dbReference type="SAM" id="MobiDB-lite"/>
    </source>
</evidence>
<comment type="caution">
    <text evidence="2">The sequence shown here is derived from an EMBL/GenBank/DDBJ whole genome shotgun (WGS) entry which is preliminary data.</text>
</comment>
<keyword evidence="3" id="KW-1185">Reference proteome</keyword>
<organism evidence="2 3">
    <name type="scientific">Armillaria tabescens</name>
    <name type="common">Ringless honey mushroom</name>
    <name type="synonym">Agaricus tabescens</name>
    <dbReference type="NCBI Taxonomy" id="1929756"/>
    <lineage>
        <taxon>Eukaryota</taxon>
        <taxon>Fungi</taxon>
        <taxon>Dikarya</taxon>
        <taxon>Basidiomycota</taxon>
        <taxon>Agaricomycotina</taxon>
        <taxon>Agaricomycetes</taxon>
        <taxon>Agaricomycetidae</taxon>
        <taxon>Agaricales</taxon>
        <taxon>Marasmiineae</taxon>
        <taxon>Physalacriaceae</taxon>
        <taxon>Desarmillaria</taxon>
    </lineage>
</organism>
<protein>
    <submittedName>
        <fullName evidence="2">Uncharacterized protein</fullName>
    </submittedName>
</protein>
<evidence type="ECO:0000313" key="3">
    <source>
        <dbReference type="Proteomes" id="UP001175211"/>
    </source>
</evidence>
<feature type="region of interest" description="Disordered" evidence="1">
    <location>
        <begin position="1"/>
        <end position="74"/>
    </location>
</feature>
<feature type="compositionally biased region" description="Basic residues" evidence="1">
    <location>
        <begin position="24"/>
        <end position="35"/>
    </location>
</feature>
<proteinExistence type="predicted"/>
<feature type="compositionally biased region" description="Acidic residues" evidence="1">
    <location>
        <begin position="39"/>
        <end position="63"/>
    </location>
</feature>
<accession>A0AA39K659</accession>
<gene>
    <name evidence="2" type="ORF">EV420DRAFT_1765660</name>
</gene>
<name>A0AA39K659_ARMTA</name>
<dbReference type="GeneID" id="85364384"/>
<dbReference type="EMBL" id="JAUEPS010000026">
    <property type="protein sequence ID" value="KAK0455230.1"/>
    <property type="molecule type" value="Genomic_DNA"/>
</dbReference>
<feature type="compositionally biased region" description="Polar residues" evidence="1">
    <location>
        <begin position="1"/>
        <end position="22"/>
    </location>
</feature>
<sequence>MPRQPATSSSSHLIPRSSNGSAVRSKRKAARRRAKEQKEDESETSDSDDSYQEDVDSGDDYTEDSANPPKLRKVSSNLAVVSSKSTQHPTLPKAGPWHPDYVLSKGGIAEMKNRKCLNISPRYGKDNFWPRSAGLRELIQNMFDGTLAALRAKPSCQACTAKNIEVRHIFPPAGIWRFPIQLCRVPIGQKLTFELHYKPSSSKRGRETGSPPLGWVSFKASSHGKCQLELYNEGEPLGFGCMAFGFSSKAGKSDFIGQHGDGMKMGVNAIIRPEGLTHPPEVFYVTAHQTESKKPNVHGVLTQVIGFPQKSVQFDDFLFLRPAVDTLEGFETKFRGRRERVGSILLDERLRHHIFAKGVFVQKRAGRKFGLYYGIDIWQDVEISRDRVGLQDDGQCSDAAFSIWRSLFQGSERARQLYIDLLINHDSCLETRYIVQQFEEVDAQLLFGQLQKDKGDDLFFYHAEDAGESVRIIEQVLKKKLDSKGVL</sequence>
<reference evidence="2" key="1">
    <citation type="submission" date="2023-06" db="EMBL/GenBank/DDBJ databases">
        <authorList>
            <consortium name="Lawrence Berkeley National Laboratory"/>
            <person name="Ahrendt S."/>
            <person name="Sahu N."/>
            <person name="Indic B."/>
            <person name="Wong-Bajracharya J."/>
            <person name="Merenyi Z."/>
            <person name="Ke H.-M."/>
            <person name="Monk M."/>
            <person name="Kocsube S."/>
            <person name="Drula E."/>
            <person name="Lipzen A."/>
            <person name="Balint B."/>
            <person name="Henrissat B."/>
            <person name="Andreopoulos B."/>
            <person name="Martin F.M."/>
            <person name="Harder C.B."/>
            <person name="Rigling D."/>
            <person name="Ford K.L."/>
            <person name="Foster G.D."/>
            <person name="Pangilinan J."/>
            <person name="Papanicolaou A."/>
            <person name="Barry K."/>
            <person name="LaButti K."/>
            <person name="Viragh M."/>
            <person name="Koriabine M."/>
            <person name="Yan M."/>
            <person name="Riley R."/>
            <person name="Champramary S."/>
            <person name="Plett K.L."/>
            <person name="Tsai I.J."/>
            <person name="Slot J."/>
            <person name="Sipos G."/>
            <person name="Plett J."/>
            <person name="Nagy L.G."/>
            <person name="Grigoriev I.V."/>
        </authorList>
    </citation>
    <scope>NUCLEOTIDE SEQUENCE</scope>
    <source>
        <strain evidence="2">CCBAS 213</strain>
    </source>
</reference>
<dbReference type="Proteomes" id="UP001175211">
    <property type="component" value="Unassembled WGS sequence"/>
</dbReference>
<dbReference type="AlphaFoldDB" id="A0AA39K659"/>
<evidence type="ECO:0000313" key="2">
    <source>
        <dbReference type="EMBL" id="KAK0455230.1"/>
    </source>
</evidence>